<reference evidence="1" key="1">
    <citation type="journal article" date="2022" name="bioRxiv">
        <title>Sequencing and chromosome-scale assembly of the giantPleurodeles waltlgenome.</title>
        <authorList>
            <person name="Brown T."/>
            <person name="Elewa A."/>
            <person name="Iarovenko S."/>
            <person name="Subramanian E."/>
            <person name="Araus A.J."/>
            <person name="Petzold A."/>
            <person name="Susuki M."/>
            <person name="Suzuki K.-i.T."/>
            <person name="Hayashi T."/>
            <person name="Toyoda A."/>
            <person name="Oliveira C."/>
            <person name="Osipova E."/>
            <person name="Leigh N.D."/>
            <person name="Simon A."/>
            <person name="Yun M.H."/>
        </authorList>
    </citation>
    <scope>NUCLEOTIDE SEQUENCE</scope>
    <source>
        <strain evidence="1">20211129_DDA</strain>
        <tissue evidence="1">Liver</tissue>
    </source>
</reference>
<feature type="non-terminal residue" evidence="1">
    <location>
        <position position="55"/>
    </location>
</feature>
<sequence length="55" mass="5867">VCLVWLASRSPPSRGAGVGQPRVGGAQPSFPISFYKDGVKVWGPGPFCFCERNVT</sequence>
<evidence type="ECO:0000313" key="1">
    <source>
        <dbReference type="EMBL" id="KAJ1216741.1"/>
    </source>
</evidence>
<name>A0AAV7WV29_PLEWA</name>
<dbReference type="Proteomes" id="UP001066276">
    <property type="component" value="Chromosome 1_1"/>
</dbReference>
<proteinExistence type="predicted"/>
<evidence type="ECO:0000313" key="2">
    <source>
        <dbReference type="Proteomes" id="UP001066276"/>
    </source>
</evidence>
<protein>
    <submittedName>
        <fullName evidence="1">Uncharacterized protein</fullName>
    </submittedName>
</protein>
<dbReference type="AlphaFoldDB" id="A0AAV7WV29"/>
<accession>A0AAV7WV29</accession>
<organism evidence="1 2">
    <name type="scientific">Pleurodeles waltl</name>
    <name type="common">Iberian ribbed newt</name>
    <dbReference type="NCBI Taxonomy" id="8319"/>
    <lineage>
        <taxon>Eukaryota</taxon>
        <taxon>Metazoa</taxon>
        <taxon>Chordata</taxon>
        <taxon>Craniata</taxon>
        <taxon>Vertebrata</taxon>
        <taxon>Euteleostomi</taxon>
        <taxon>Amphibia</taxon>
        <taxon>Batrachia</taxon>
        <taxon>Caudata</taxon>
        <taxon>Salamandroidea</taxon>
        <taxon>Salamandridae</taxon>
        <taxon>Pleurodelinae</taxon>
        <taxon>Pleurodeles</taxon>
    </lineage>
</organism>
<feature type="non-terminal residue" evidence="1">
    <location>
        <position position="1"/>
    </location>
</feature>
<dbReference type="EMBL" id="JANPWB010000001">
    <property type="protein sequence ID" value="KAJ1216741.1"/>
    <property type="molecule type" value="Genomic_DNA"/>
</dbReference>
<comment type="caution">
    <text evidence="1">The sequence shown here is derived from an EMBL/GenBank/DDBJ whole genome shotgun (WGS) entry which is preliminary data.</text>
</comment>
<gene>
    <name evidence="1" type="ORF">NDU88_004340</name>
</gene>
<keyword evidence="2" id="KW-1185">Reference proteome</keyword>